<accession>A0ABM1EMP4</accession>
<comment type="similarity">
    <text evidence="2 8">Belongs to the inorganic phosphate transporter (PiT) (TC 2.A.20) family.</text>
</comment>
<proteinExistence type="inferred from homology"/>
<feature type="compositionally biased region" description="Polar residues" evidence="9">
    <location>
        <begin position="327"/>
        <end position="343"/>
    </location>
</feature>
<reference evidence="11" key="1">
    <citation type="submission" date="2025-08" db="UniProtKB">
        <authorList>
            <consortium name="RefSeq"/>
        </authorList>
    </citation>
    <scope>IDENTIFICATION</scope>
</reference>
<keyword evidence="3 8" id="KW-0813">Transport</keyword>
<sequence>MNSAGSDVISPGVGHIKQNSILREGEDELQRAVRLGEEAPEVNKDPGRQTEGQAARRRRTNRKPSGFEESSSSEESEAKECERTTTAWWQHYSADLIQRNGYMCIVVSYDTDTDKPEKPPRRAKVSDTIRNGVINPDIFEPGELMLGELAALIGSTVWLFVATWFSLPVSGTHSIVGATLGFSLVAHGSKGVDWWMMGSIVLSWFVSPVLSGIVSSVLFWCIRRFILNTEHVLERGLMSMPFFYAVTIAVNLFSIFHDGSAMLGFDKIPLYGAIILSVGTGTIVGALSWFMLAPWLRRKVTGTLDATPPSDMSAVASSAALVLNMQGLTPSTTPGVTPAQTPKHTPAHTPAASPSGSPKTRRKKKLETIEEADRLQLEQHLPAALASITPREHSDATSKQLPETGTGEVSLAPGEQGKSKKVMFQDGSSSSLESSSSSTKLFNSEKDKEKFVANGFIDLRIENEDNSMKDQATTMSDERIDSRERSDTLRSDRGTQTPMDDFESQDKWSDSPAVVDVPEAFHVFSYLQILTAVFGAFAHGGNDVSNCIGPVVAVYLIHVEQTVTTTGETPIWILMYGGVGISLGLWILGRRVIKTMGEDLTAITPTSGFSVEIGSAMTVLVASNMGIPVSTTHCKVGSVVSVGWVRSRDAVDWSLFRNIFMAWLVTVPCSGAISAGIMALFLFAF</sequence>
<feature type="region of interest" description="Disordered" evidence="9">
    <location>
        <begin position="388"/>
        <end position="444"/>
    </location>
</feature>
<feature type="compositionally biased region" description="Low complexity" evidence="9">
    <location>
        <begin position="428"/>
        <end position="438"/>
    </location>
</feature>
<feature type="compositionally biased region" description="Basic and acidic residues" evidence="9">
    <location>
        <begin position="476"/>
        <end position="493"/>
    </location>
</feature>
<dbReference type="PANTHER" id="PTHR11101:SF80">
    <property type="entry name" value="PHOSPHATE TRANSPORTER"/>
    <property type="match status" value="1"/>
</dbReference>
<evidence type="ECO:0000256" key="1">
    <source>
        <dbReference type="ARBA" id="ARBA00004141"/>
    </source>
</evidence>
<feature type="region of interest" description="Disordered" evidence="9">
    <location>
        <begin position="1"/>
        <end position="78"/>
    </location>
</feature>
<feature type="transmembrane region" description="Helical" evidence="8">
    <location>
        <begin position="268"/>
        <end position="292"/>
    </location>
</feature>
<evidence type="ECO:0000256" key="9">
    <source>
        <dbReference type="SAM" id="MobiDB-lite"/>
    </source>
</evidence>
<dbReference type="GeneID" id="106813758"/>
<feature type="transmembrane region" description="Helical" evidence="8">
    <location>
        <begin position="232"/>
        <end position="256"/>
    </location>
</feature>
<dbReference type="Pfam" id="PF01384">
    <property type="entry name" value="PHO4"/>
    <property type="match status" value="1"/>
</dbReference>
<evidence type="ECO:0000256" key="7">
    <source>
        <dbReference type="ARBA" id="ARBA00023136"/>
    </source>
</evidence>
<dbReference type="RefSeq" id="XP_014673465.1">
    <property type="nucleotide sequence ID" value="XM_014817979.1"/>
</dbReference>
<evidence type="ECO:0000256" key="8">
    <source>
        <dbReference type="RuleBase" id="RU363058"/>
    </source>
</evidence>
<feature type="transmembrane region" description="Helical" evidence="8">
    <location>
        <begin position="571"/>
        <end position="589"/>
    </location>
</feature>
<dbReference type="InterPro" id="IPR001204">
    <property type="entry name" value="Phos_transporter"/>
</dbReference>
<organism evidence="10 11">
    <name type="scientific">Priapulus caudatus</name>
    <name type="common">Priapulid worm</name>
    <dbReference type="NCBI Taxonomy" id="37621"/>
    <lineage>
        <taxon>Eukaryota</taxon>
        <taxon>Metazoa</taxon>
        <taxon>Ecdysozoa</taxon>
        <taxon>Scalidophora</taxon>
        <taxon>Priapulida</taxon>
        <taxon>Priapulimorpha</taxon>
        <taxon>Priapulimorphida</taxon>
        <taxon>Priapulidae</taxon>
        <taxon>Priapulus</taxon>
    </lineage>
</organism>
<keyword evidence="5 8" id="KW-0812">Transmembrane</keyword>
<feature type="transmembrane region" description="Helical" evidence="8">
    <location>
        <begin position="194"/>
        <end position="220"/>
    </location>
</feature>
<dbReference type="Proteomes" id="UP000695022">
    <property type="component" value="Unplaced"/>
</dbReference>
<comment type="subcellular location">
    <subcellularLocation>
        <location evidence="1 8">Membrane</location>
        <topology evidence="1 8">Multi-pass membrane protein</topology>
    </subcellularLocation>
</comment>
<evidence type="ECO:0000256" key="6">
    <source>
        <dbReference type="ARBA" id="ARBA00022989"/>
    </source>
</evidence>
<keyword evidence="4 8" id="KW-0592">Phosphate transport</keyword>
<keyword evidence="10" id="KW-1185">Reference proteome</keyword>
<evidence type="ECO:0000256" key="2">
    <source>
        <dbReference type="ARBA" id="ARBA00009916"/>
    </source>
</evidence>
<evidence type="ECO:0000256" key="4">
    <source>
        <dbReference type="ARBA" id="ARBA00022592"/>
    </source>
</evidence>
<gene>
    <name evidence="11" type="primary">LOC106813758</name>
</gene>
<evidence type="ECO:0000313" key="11">
    <source>
        <dbReference type="RefSeq" id="XP_014673465.1"/>
    </source>
</evidence>
<evidence type="ECO:0000256" key="3">
    <source>
        <dbReference type="ARBA" id="ARBA00022448"/>
    </source>
</evidence>
<protein>
    <recommendedName>
        <fullName evidence="8">Phosphate transporter</fullName>
    </recommendedName>
</protein>
<dbReference type="PANTHER" id="PTHR11101">
    <property type="entry name" value="PHOSPHATE TRANSPORTER"/>
    <property type="match status" value="1"/>
</dbReference>
<evidence type="ECO:0000256" key="5">
    <source>
        <dbReference type="ARBA" id="ARBA00022692"/>
    </source>
</evidence>
<name>A0ABM1EMP4_PRICU</name>
<feature type="transmembrane region" description="Helical" evidence="8">
    <location>
        <begin position="660"/>
        <end position="684"/>
    </location>
</feature>
<feature type="compositionally biased region" description="Basic and acidic residues" evidence="9">
    <location>
        <begin position="28"/>
        <end position="48"/>
    </location>
</feature>
<keyword evidence="7 8" id="KW-0472">Membrane</keyword>
<keyword evidence="6 8" id="KW-1133">Transmembrane helix</keyword>
<feature type="region of interest" description="Disordered" evidence="9">
    <location>
        <begin position="327"/>
        <end position="365"/>
    </location>
</feature>
<feature type="region of interest" description="Disordered" evidence="9">
    <location>
        <begin position="467"/>
        <end position="508"/>
    </location>
</feature>
<comment type="function">
    <text evidence="8">Sodium-phosphate symporter.</text>
</comment>
<evidence type="ECO:0000313" key="10">
    <source>
        <dbReference type="Proteomes" id="UP000695022"/>
    </source>
</evidence>